<keyword evidence="5" id="KW-0808">Transferase</keyword>
<reference evidence="5 6" key="1">
    <citation type="submission" date="2019-08" db="EMBL/GenBank/DDBJ databases">
        <title>Bacillus genomes from the desert of Cuatro Cienegas, Coahuila.</title>
        <authorList>
            <person name="Olmedo-Alvarez G."/>
        </authorList>
    </citation>
    <scope>NUCLEOTIDE SEQUENCE [LARGE SCALE GENOMIC DNA]</scope>
    <source>
        <strain evidence="5 6">CH128b_4D</strain>
    </source>
</reference>
<feature type="transmembrane region" description="Helical" evidence="3">
    <location>
        <begin position="279"/>
        <end position="298"/>
    </location>
</feature>
<organism evidence="5 6">
    <name type="scientific">Rossellomorea vietnamensis</name>
    <dbReference type="NCBI Taxonomy" id="218284"/>
    <lineage>
        <taxon>Bacteria</taxon>
        <taxon>Bacillati</taxon>
        <taxon>Bacillota</taxon>
        <taxon>Bacilli</taxon>
        <taxon>Bacillales</taxon>
        <taxon>Bacillaceae</taxon>
        <taxon>Rossellomorea</taxon>
    </lineage>
</organism>
<dbReference type="AlphaFoldDB" id="A0A5D4MAM2"/>
<proteinExistence type="inferred from homology"/>
<feature type="transmembrane region" description="Helical" evidence="3">
    <location>
        <begin position="66"/>
        <end position="84"/>
    </location>
</feature>
<feature type="transmembrane region" description="Helical" evidence="3">
    <location>
        <begin position="217"/>
        <end position="239"/>
    </location>
</feature>
<dbReference type="EMBL" id="VTEG01000008">
    <property type="protein sequence ID" value="TYR98954.1"/>
    <property type="molecule type" value="Genomic_DNA"/>
</dbReference>
<dbReference type="RefSeq" id="WP_148954188.1">
    <property type="nucleotide sequence ID" value="NZ_VTEG01000008.1"/>
</dbReference>
<feature type="transmembrane region" description="Helical" evidence="3">
    <location>
        <begin position="188"/>
        <end position="211"/>
    </location>
</feature>
<dbReference type="PANTHER" id="PTHR37312:SF1">
    <property type="entry name" value="MEMBRANE-BOUND ACYLTRANSFERASE YKRP-RELATED"/>
    <property type="match status" value="1"/>
</dbReference>
<evidence type="ECO:0000256" key="1">
    <source>
        <dbReference type="ARBA" id="ARBA00004370"/>
    </source>
</evidence>
<keyword evidence="3" id="KW-0812">Transmembrane</keyword>
<dbReference type="Pfam" id="PF01757">
    <property type="entry name" value="Acyl_transf_3"/>
    <property type="match status" value="1"/>
</dbReference>
<dbReference type="InterPro" id="IPR052734">
    <property type="entry name" value="Nod_factor_acetyltransferase"/>
</dbReference>
<feature type="transmembrane region" description="Helical" evidence="3">
    <location>
        <begin position="134"/>
        <end position="152"/>
    </location>
</feature>
<feature type="transmembrane region" description="Helical" evidence="3">
    <location>
        <begin position="34"/>
        <end position="50"/>
    </location>
</feature>
<protein>
    <submittedName>
        <fullName evidence="5">Acyltransferase family protein</fullName>
    </submittedName>
</protein>
<evidence type="ECO:0000259" key="4">
    <source>
        <dbReference type="Pfam" id="PF01757"/>
    </source>
</evidence>
<gene>
    <name evidence="5" type="ORF">FZC84_13095</name>
</gene>
<feature type="transmembrane region" description="Helical" evidence="3">
    <location>
        <begin position="251"/>
        <end position="273"/>
    </location>
</feature>
<keyword evidence="5" id="KW-0012">Acyltransferase</keyword>
<evidence type="ECO:0000313" key="5">
    <source>
        <dbReference type="EMBL" id="TYR98954.1"/>
    </source>
</evidence>
<name>A0A5D4MAM2_9BACI</name>
<comment type="similarity">
    <text evidence="2">Belongs to the acyltransferase 3 family.</text>
</comment>
<dbReference type="Proteomes" id="UP000325182">
    <property type="component" value="Unassembled WGS sequence"/>
</dbReference>
<comment type="subcellular location">
    <subcellularLocation>
        <location evidence="1">Membrane</location>
    </subcellularLocation>
</comment>
<dbReference type="PANTHER" id="PTHR37312">
    <property type="entry name" value="MEMBRANE-BOUND ACYLTRANSFERASE YKRP-RELATED"/>
    <property type="match status" value="1"/>
</dbReference>
<dbReference type="InterPro" id="IPR002656">
    <property type="entry name" value="Acyl_transf_3_dom"/>
</dbReference>
<feature type="domain" description="Acyltransferase 3" evidence="4">
    <location>
        <begin position="6"/>
        <end position="280"/>
    </location>
</feature>
<dbReference type="GO" id="GO:0016747">
    <property type="term" value="F:acyltransferase activity, transferring groups other than amino-acyl groups"/>
    <property type="evidence" value="ECO:0007669"/>
    <property type="project" value="InterPro"/>
</dbReference>
<sequence length="313" mass="35959">MSRDINQMDIAKGLGILFVIIGHATESELLKTVIYWFHMPLFFFISGRFFRPQKNNALLIKNSQRLLIPYISYFFIISGVVQVLEPHHDFTENLQNFLVGGEKLGYYFGVFWFITCLFFTILLFNNLEKTKNPFILVSILYLFSFIYSTFFQNSIWPGNIQVSAFSVVFFAVGFYSSSSNWLSTSKTASISAIIGSLLIFLESKGIIHYSLDMKYQIYNHLLLDIVVPLSFIILIIKISSLVEGIPIINRLMNIAGQSSLTVMYLHLPLIIISRKFHEFNLIEVTCIALAVSSFIHFLNKRNKLTRILLLGQK</sequence>
<evidence type="ECO:0000256" key="2">
    <source>
        <dbReference type="ARBA" id="ARBA00007400"/>
    </source>
</evidence>
<evidence type="ECO:0000313" key="6">
    <source>
        <dbReference type="Proteomes" id="UP000325182"/>
    </source>
</evidence>
<feature type="transmembrane region" description="Helical" evidence="3">
    <location>
        <begin position="104"/>
        <end position="127"/>
    </location>
</feature>
<keyword evidence="3" id="KW-1133">Transmembrane helix</keyword>
<feature type="transmembrane region" description="Helical" evidence="3">
    <location>
        <begin position="158"/>
        <end position="176"/>
    </location>
</feature>
<accession>A0A5D4MAM2</accession>
<evidence type="ECO:0000256" key="3">
    <source>
        <dbReference type="SAM" id="Phobius"/>
    </source>
</evidence>
<keyword evidence="3" id="KW-0472">Membrane</keyword>
<comment type="caution">
    <text evidence="5">The sequence shown here is derived from an EMBL/GenBank/DDBJ whole genome shotgun (WGS) entry which is preliminary data.</text>
</comment>